<dbReference type="KEGG" id="aym:YM304_17690"/>
<evidence type="ECO:0000259" key="4">
    <source>
        <dbReference type="Pfam" id="PF05726"/>
    </source>
</evidence>
<accession>A0A6C7E6Q7</accession>
<feature type="domain" description="Pirin C-terminal" evidence="4">
    <location>
        <begin position="201"/>
        <end position="304"/>
    </location>
</feature>
<dbReference type="Gene3D" id="2.60.120.10">
    <property type="entry name" value="Jelly Rolls"/>
    <property type="match status" value="2"/>
</dbReference>
<dbReference type="AlphaFoldDB" id="A0A6C7E6Q7"/>
<feature type="domain" description="Pirin N-terminal" evidence="3">
    <location>
        <begin position="59"/>
        <end position="138"/>
    </location>
</feature>
<name>A0A6C7E6Q7_ILUCY</name>
<evidence type="ECO:0000259" key="3">
    <source>
        <dbReference type="Pfam" id="PF02678"/>
    </source>
</evidence>
<dbReference type="PANTHER" id="PTHR13903">
    <property type="entry name" value="PIRIN-RELATED"/>
    <property type="match status" value="1"/>
</dbReference>
<protein>
    <submittedName>
        <fullName evidence="5">Pirin family protein</fullName>
    </submittedName>
</protein>
<dbReference type="Pfam" id="PF02678">
    <property type="entry name" value="Pirin"/>
    <property type="match status" value="1"/>
</dbReference>
<dbReference type="RefSeq" id="WP_015441330.1">
    <property type="nucleotide sequence ID" value="NC_020520.1"/>
</dbReference>
<reference evidence="5 6" key="1">
    <citation type="journal article" date="2013" name="Int. J. Syst. Evol. Microbiol.">
        <title>Ilumatobacter nonamiense sp. nov. and Ilumatobacter coccineum sp. nov., isolated from seashore sand.</title>
        <authorList>
            <person name="Matsumoto A."/>
            <person name="Kasai H."/>
            <person name="Matsuo Y."/>
            <person name="Shizuri Y."/>
            <person name="Ichikawa N."/>
            <person name="Fujita N."/>
            <person name="Omura S."/>
            <person name="Takahashi Y."/>
        </authorList>
    </citation>
    <scope>NUCLEOTIDE SEQUENCE [LARGE SCALE GENOMIC DNA]</scope>
    <source>
        <strain evidence="6">NBRC 103263 / KCTC 29153 / YM16-304</strain>
    </source>
</reference>
<evidence type="ECO:0000256" key="1">
    <source>
        <dbReference type="ARBA" id="ARBA00008416"/>
    </source>
</evidence>
<dbReference type="Pfam" id="PF05726">
    <property type="entry name" value="Pirin_C"/>
    <property type="match status" value="1"/>
</dbReference>
<proteinExistence type="inferred from homology"/>
<dbReference type="PANTHER" id="PTHR13903:SF8">
    <property type="entry name" value="PIRIN"/>
    <property type="match status" value="1"/>
</dbReference>
<dbReference type="Proteomes" id="UP000011863">
    <property type="component" value="Chromosome"/>
</dbReference>
<gene>
    <name evidence="5" type="ORF">YM304_17690</name>
</gene>
<dbReference type="InterPro" id="IPR014710">
    <property type="entry name" value="RmlC-like_jellyroll"/>
</dbReference>
<dbReference type="InterPro" id="IPR011051">
    <property type="entry name" value="RmlC_Cupin_sf"/>
</dbReference>
<dbReference type="EMBL" id="AP012057">
    <property type="protein sequence ID" value="BAN02083.1"/>
    <property type="molecule type" value="Genomic_DNA"/>
</dbReference>
<comment type="similarity">
    <text evidence="1 2">Belongs to the pirin family.</text>
</comment>
<organism evidence="5 6">
    <name type="scientific">Ilumatobacter coccineus (strain NBRC 103263 / KCTC 29153 / YM16-304)</name>
    <dbReference type="NCBI Taxonomy" id="1313172"/>
    <lineage>
        <taxon>Bacteria</taxon>
        <taxon>Bacillati</taxon>
        <taxon>Actinomycetota</taxon>
        <taxon>Acidimicrobiia</taxon>
        <taxon>Acidimicrobiales</taxon>
        <taxon>Ilumatobacteraceae</taxon>
        <taxon>Ilumatobacter</taxon>
    </lineage>
</organism>
<dbReference type="InterPro" id="IPR003829">
    <property type="entry name" value="Pirin_N_dom"/>
</dbReference>
<dbReference type="SUPFAM" id="SSF51182">
    <property type="entry name" value="RmlC-like cupins"/>
    <property type="match status" value="1"/>
</dbReference>
<sequence>MSTIIAVEPLQRPWQALDPFIIAAHHPDAYPAANGELGPRADLSQRTTGNDFTSTDGWNMYFGQDVPGFPRHPHRGFETVTFARRGWCDHADSLGATGRYGHGDVQWMTAGSGINHSEMFPLLDDAAPNPLDLFQIWINLPARSKFVDPGYQMLWQRDIPLVDDGNGCVVTVIAGDFDGHQPPSPPTDSWAHAAGNDVAIWHIELQPGASCILPRAQATSNRMLYAFDGGPLQIDETPVPDQTATRLRPDGDTRIVACEGQAVSCFVLQGRPIGEPVVASGPFVMNSDEEIAEAYADYRKTSFGGWPFVEPGPTHGTSPVSFARHPDGRFETIERLPELTSRPH</sequence>
<evidence type="ECO:0000313" key="6">
    <source>
        <dbReference type="Proteomes" id="UP000011863"/>
    </source>
</evidence>
<dbReference type="InterPro" id="IPR008778">
    <property type="entry name" value="Pirin_C_dom"/>
</dbReference>
<evidence type="ECO:0000313" key="5">
    <source>
        <dbReference type="EMBL" id="BAN02083.1"/>
    </source>
</evidence>
<dbReference type="InterPro" id="IPR012093">
    <property type="entry name" value="Pirin"/>
</dbReference>
<keyword evidence="6" id="KW-1185">Reference proteome</keyword>
<evidence type="ECO:0000256" key="2">
    <source>
        <dbReference type="RuleBase" id="RU003457"/>
    </source>
</evidence>